<dbReference type="PRINTS" id="PR00960">
    <property type="entry name" value="LMBPPROTEIN"/>
</dbReference>
<keyword evidence="4" id="KW-0067">ATP-binding</keyword>
<dbReference type="InterPro" id="IPR036554">
    <property type="entry name" value="GHMP_kinase_C_sf"/>
</dbReference>
<feature type="domain" description="GHMP kinase N-terminal" evidence="6">
    <location>
        <begin position="89"/>
        <end position="174"/>
    </location>
</feature>
<evidence type="ECO:0000259" key="7">
    <source>
        <dbReference type="Pfam" id="PF08544"/>
    </source>
</evidence>
<accession>A0A437LZ16</accession>
<dbReference type="InterPro" id="IPR052203">
    <property type="entry name" value="GHMP_Kinase-Related"/>
</dbReference>
<evidence type="ECO:0000259" key="6">
    <source>
        <dbReference type="Pfam" id="PF00288"/>
    </source>
</evidence>
<organism evidence="8 9">
    <name type="scientific">Rhodovarius crocodyli</name>
    <dbReference type="NCBI Taxonomy" id="1979269"/>
    <lineage>
        <taxon>Bacteria</taxon>
        <taxon>Pseudomonadati</taxon>
        <taxon>Pseudomonadota</taxon>
        <taxon>Alphaproteobacteria</taxon>
        <taxon>Acetobacterales</taxon>
        <taxon>Roseomonadaceae</taxon>
        <taxon>Rhodovarius</taxon>
    </lineage>
</organism>
<dbReference type="PIRSF" id="PIRSF036406">
    <property type="entry name" value="Hept_kin"/>
    <property type="match status" value="1"/>
</dbReference>
<protein>
    <submittedName>
        <fullName evidence="8">Dehydrogenase</fullName>
    </submittedName>
</protein>
<dbReference type="Pfam" id="PF00288">
    <property type="entry name" value="GHMP_kinases_N"/>
    <property type="match status" value="1"/>
</dbReference>
<proteinExistence type="inferred from homology"/>
<name>A0A437LZ16_9PROT</name>
<gene>
    <name evidence="8" type="ORF">EOD42_22960</name>
</gene>
<dbReference type="InterPro" id="IPR013750">
    <property type="entry name" value="GHMP_kinase_C_dom"/>
</dbReference>
<keyword evidence="9" id="KW-1185">Reference proteome</keyword>
<feature type="domain" description="GHMP kinase C-terminal" evidence="7">
    <location>
        <begin position="252"/>
        <end position="325"/>
    </location>
</feature>
<comment type="similarity">
    <text evidence="5">Belongs to the GHMP kinase family.</text>
</comment>
<dbReference type="EMBL" id="SACL01000012">
    <property type="protein sequence ID" value="RVT90668.1"/>
    <property type="molecule type" value="Genomic_DNA"/>
</dbReference>
<dbReference type="GO" id="GO:0042352">
    <property type="term" value="P:GDP-L-fucose salvage"/>
    <property type="evidence" value="ECO:0007669"/>
    <property type="project" value="TreeGrafter"/>
</dbReference>
<dbReference type="SUPFAM" id="SSF54211">
    <property type="entry name" value="Ribosomal protein S5 domain 2-like"/>
    <property type="match status" value="1"/>
</dbReference>
<dbReference type="GO" id="GO:0005524">
    <property type="term" value="F:ATP binding"/>
    <property type="evidence" value="ECO:0007669"/>
    <property type="project" value="UniProtKB-KW"/>
</dbReference>
<dbReference type="InterPro" id="IPR020568">
    <property type="entry name" value="Ribosomal_Su5_D2-typ_SF"/>
</dbReference>
<dbReference type="PANTHER" id="PTHR32463">
    <property type="entry name" value="L-FUCOSE KINASE"/>
    <property type="match status" value="1"/>
</dbReference>
<keyword evidence="3" id="KW-0418">Kinase</keyword>
<keyword evidence="1" id="KW-0808">Transferase</keyword>
<dbReference type="Gene3D" id="3.30.230.120">
    <property type="match status" value="1"/>
</dbReference>
<dbReference type="AlphaFoldDB" id="A0A437LZ16"/>
<evidence type="ECO:0000256" key="1">
    <source>
        <dbReference type="ARBA" id="ARBA00022679"/>
    </source>
</evidence>
<dbReference type="RefSeq" id="WP_127789936.1">
    <property type="nucleotide sequence ID" value="NZ_SACL01000012.1"/>
</dbReference>
<dbReference type="InterPro" id="IPR001174">
    <property type="entry name" value="HddA/FKP"/>
</dbReference>
<dbReference type="SUPFAM" id="SSF55060">
    <property type="entry name" value="GHMP Kinase, C-terminal domain"/>
    <property type="match status" value="1"/>
</dbReference>
<dbReference type="Pfam" id="PF08544">
    <property type="entry name" value="GHMP_kinases_C"/>
    <property type="match status" value="1"/>
</dbReference>
<dbReference type="PANTHER" id="PTHR32463:SF0">
    <property type="entry name" value="L-FUCOSE KINASE"/>
    <property type="match status" value="1"/>
</dbReference>
<keyword evidence="2" id="KW-0547">Nucleotide-binding</keyword>
<evidence type="ECO:0000313" key="9">
    <source>
        <dbReference type="Proteomes" id="UP000282957"/>
    </source>
</evidence>
<dbReference type="OrthoDB" id="9812992at2"/>
<dbReference type="InterPro" id="IPR006204">
    <property type="entry name" value="GHMP_kinase_N_dom"/>
</dbReference>
<dbReference type="Proteomes" id="UP000282957">
    <property type="component" value="Unassembled WGS sequence"/>
</dbReference>
<evidence type="ECO:0000256" key="5">
    <source>
        <dbReference type="ARBA" id="ARBA00038121"/>
    </source>
</evidence>
<comment type="caution">
    <text evidence="8">The sequence shown here is derived from an EMBL/GenBank/DDBJ whole genome shotgun (WGS) entry which is preliminary data.</text>
</comment>
<evidence type="ECO:0000256" key="3">
    <source>
        <dbReference type="ARBA" id="ARBA00022777"/>
    </source>
</evidence>
<dbReference type="InterPro" id="IPR014606">
    <property type="entry name" value="Heptose_7-P_kinase"/>
</dbReference>
<dbReference type="GO" id="GO:0050201">
    <property type="term" value="F:fucokinase activity"/>
    <property type="evidence" value="ECO:0007669"/>
    <property type="project" value="TreeGrafter"/>
</dbReference>
<evidence type="ECO:0000256" key="4">
    <source>
        <dbReference type="ARBA" id="ARBA00022840"/>
    </source>
</evidence>
<sequence length="349" mass="37979">MSQAVQIRKVRAKAPLRLGLAGGGTDLSPFCDEFGGNVLNITISVFAHCSIEQRLDGNVHFNALDIEEEEELPLAAEYPLSGLVLHRGVYNRIVRQFHSGQPLPVTVSTSVEAPPGSGLGSSSALVVAMVKAYAEYLELPLGDYDVARLAFEIERVDLGMAGGRQDQYAAAFGGCNFIEFLPGDRVIVNPLRVHEAHWLELEASLLVCHTGRSRVSSEIIENQTSAMRRQDGSSVQAMEQIKADAVQMKLRLLRGDVRGVAEVLNRSWDAKKRTARSVSNDRIDGIYQMAIDSGAWAGKISGAGGGGFMMLMVPPERKPQLARALEGADLTVLHFQFTHRGAESWTVQP</sequence>
<evidence type="ECO:0000313" key="8">
    <source>
        <dbReference type="EMBL" id="RVT90668.1"/>
    </source>
</evidence>
<reference evidence="8 9" key="1">
    <citation type="submission" date="2019-01" db="EMBL/GenBank/DDBJ databases">
        <authorList>
            <person name="Chen W.-M."/>
        </authorList>
    </citation>
    <scope>NUCLEOTIDE SEQUENCE [LARGE SCALE GENOMIC DNA]</scope>
    <source>
        <strain evidence="8 9">CCP-6</strain>
    </source>
</reference>
<evidence type="ECO:0000256" key="2">
    <source>
        <dbReference type="ARBA" id="ARBA00022741"/>
    </source>
</evidence>